<evidence type="ECO:0008006" key="4">
    <source>
        <dbReference type="Google" id="ProtNLM"/>
    </source>
</evidence>
<sequence length="872" mass="96197">MDQEEHCLDFKSLRAKYQDEEVLLKQPRTKPALPLKPKVLSPPHSPTNSLPSFSPTSHTPSNSHALPPGARPSLLSSLQGKGGFAPRVIFEEKEKKLKGKDLLDQKQKIEADLVMKNKKVSLLSPRGSNRGSVELVDASPPPINATEKKKGFRGIRKPVKSGKKGKEGKGEFPPLPMLDIASPDMAGPEPLIALTTFRTPSHPANIPIPTALIPPAPAAHIARLPPAPIPAPVLDARLTPELLPSTLMPAPAAETITVVTPPDPPTLEKAKRKFASPDTSTIEDQPPLPHRSLPELPPIDYDDQARAGPPTPLKPALDNGVDVRQAFPVLEGIAGDVIPDLLVAPPPLLRRHLPEASTLRPLQEKPLRLPSMDLTAHAVEIPAPLEFSVADPALDVPEFEDGGSELLKLEALEMQPADLVELGRSEWGNGEYGDPELVPLDVDNIPETVLLKQEILEEGEGVPEFEDHRVPEFGVEFREFPETVPASPSSQDPQPAAGAQAEDGTYESCDNANEHMPSAKQKVKGQSTKKKKEPKSKTQAPYNPYAETQSPTEGTPKTGWSFKKPALETPEEKALKKKEKQHLEKEKKEQKERARKEQKERARKEQKEREKKENEMKKFKITGQEEAIYQATVTVASKGRKNDLAVKNRDIVSIIRTTNCPKGKWLARDSTNTYGYISVSQVELDIKEMLELGKKASHAISHKDSSTLVEQGGEVASMGSRTSNHYPLQEDTGSFTDESEEWMCDDDEALSSPIEEDPTESGHIQTMSMMGSREPSIHHQHTLSDTTIDGMQARHEALQKLATFFHKPVVEEPIRRPEEPEPEELISPVDIEEPVYPCKEEADLAFPGMVVEQLESRGRMARWYVVKCQSSP</sequence>
<dbReference type="InterPro" id="IPR043443">
    <property type="entry name" value="FYB1/2-like"/>
</dbReference>
<feature type="region of interest" description="Disordered" evidence="1">
    <location>
        <begin position="256"/>
        <end position="318"/>
    </location>
</feature>
<evidence type="ECO:0000313" key="2">
    <source>
        <dbReference type="EMBL" id="KAK6308918.1"/>
    </source>
</evidence>
<evidence type="ECO:0000256" key="1">
    <source>
        <dbReference type="SAM" id="MobiDB-lite"/>
    </source>
</evidence>
<dbReference type="FunFam" id="2.30.30.40:FF:000307">
    <property type="entry name" value="Predicted protein"/>
    <property type="match status" value="1"/>
</dbReference>
<proteinExistence type="predicted"/>
<feature type="region of interest" description="Disordered" evidence="1">
    <location>
        <begin position="717"/>
        <end position="738"/>
    </location>
</feature>
<feature type="compositionally biased region" description="Polar residues" evidence="1">
    <location>
        <begin position="719"/>
        <end position="736"/>
    </location>
</feature>
<dbReference type="GO" id="GO:0072659">
    <property type="term" value="P:protein localization to plasma membrane"/>
    <property type="evidence" value="ECO:0007669"/>
    <property type="project" value="TreeGrafter"/>
</dbReference>
<feature type="region of interest" description="Disordered" evidence="1">
    <location>
        <begin position="122"/>
        <end position="174"/>
    </location>
</feature>
<comment type="caution">
    <text evidence="2">The sequence shown here is derived from an EMBL/GenBank/DDBJ whole genome shotgun (WGS) entry which is preliminary data.</text>
</comment>
<evidence type="ECO:0000313" key="3">
    <source>
        <dbReference type="Proteomes" id="UP001356427"/>
    </source>
</evidence>
<dbReference type="Proteomes" id="UP001356427">
    <property type="component" value="Unassembled WGS sequence"/>
</dbReference>
<feature type="region of interest" description="Disordered" evidence="1">
    <location>
        <begin position="24"/>
        <end position="80"/>
    </location>
</feature>
<feature type="compositionally biased region" description="Basic residues" evidence="1">
    <location>
        <begin position="150"/>
        <end position="163"/>
    </location>
</feature>
<accession>A0AAN8LEL1</accession>
<feature type="compositionally biased region" description="Basic residues" evidence="1">
    <location>
        <begin position="521"/>
        <end position="534"/>
    </location>
</feature>
<feature type="region of interest" description="Disordered" evidence="1">
    <location>
        <begin position="482"/>
        <end position="615"/>
    </location>
</feature>
<dbReference type="SUPFAM" id="SSF50044">
    <property type="entry name" value="SH3-domain"/>
    <property type="match status" value="1"/>
</dbReference>
<gene>
    <name evidence="2" type="ORF">J4Q44_G00203810</name>
</gene>
<dbReference type="GO" id="GO:0007229">
    <property type="term" value="P:integrin-mediated signaling pathway"/>
    <property type="evidence" value="ECO:0007669"/>
    <property type="project" value="InterPro"/>
</dbReference>
<feature type="compositionally biased region" description="Polar residues" evidence="1">
    <location>
        <begin position="546"/>
        <end position="555"/>
    </location>
</feature>
<keyword evidence="3" id="KW-1185">Reference proteome</keyword>
<organism evidence="2 3">
    <name type="scientific">Coregonus suidteri</name>
    <dbReference type="NCBI Taxonomy" id="861788"/>
    <lineage>
        <taxon>Eukaryota</taxon>
        <taxon>Metazoa</taxon>
        <taxon>Chordata</taxon>
        <taxon>Craniata</taxon>
        <taxon>Vertebrata</taxon>
        <taxon>Euteleostomi</taxon>
        <taxon>Actinopterygii</taxon>
        <taxon>Neopterygii</taxon>
        <taxon>Teleostei</taxon>
        <taxon>Protacanthopterygii</taxon>
        <taxon>Salmoniformes</taxon>
        <taxon>Salmonidae</taxon>
        <taxon>Coregoninae</taxon>
        <taxon>Coregonus</taxon>
    </lineage>
</organism>
<dbReference type="Gene3D" id="2.30.30.40">
    <property type="entry name" value="SH3 Domains"/>
    <property type="match status" value="1"/>
</dbReference>
<dbReference type="InterPro" id="IPR036028">
    <property type="entry name" value="SH3-like_dom_sf"/>
</dbReference>
<dbReference type="PANTHER" id="PTHR16830">
    <property type="entry name" value="SH2 CONTAINING ADAPTOR PRAM-1 RELATED"/>
    <property type="match status" value="1"/>
</dbReference>
<dbReference type="GO" id="GO:0005886">
    <property type="term" value="C:plasma membrane"/>
    <property type="evidence" value="ECO:0007669"/>
    <property type="project" value="InterPro"/>
</dbReference>
<feature type="compositionally biased region" description="Polar residues" evidence="1">
    <location>
        <begin position="46"/>
        <end position="64"/>
    </location>
</feature>
<name>A0AAN8LEL1_9TELE</name>
<feature type="compositionally biased region" description="Low complexity" evidence="1">
    <location>
        <begin position="485"/>
        <end position="501"/>
    </location>
</feature>
<protein>
    <recommendedName>
        <fullName evidence="4">Helically-extended SH3 domain-containing protein</fullName>
    </recommendedName>
</protein>
<dbReference type="PANTHER" id="PTHR16830:SF20">
    <property type="entry name" value="SI:CH211-188C16.1-RELATED"/>
    <property type="match status" value="1"/>
</dbReference>
<reference evidence="2 3" key="1">
    <citation type="submission" date="2021-04" db="EMBL/GenBank/DDBJ databases">
        <authorList>
            <person name="De Guttry C."/>
            <person name="Zahm M."/>
            <person name="Klopp C."/>
            <person name="Cabau C."/>
            <person name="Louis A."/>
            <person name="Berthelot C."/>
            <person name="Parey E."/>
            <person name="Roest Crollius H."/>
            <person name="Montfort J."/>
            <person name="Robinson-Rechavi M."/>
            <person name="Bucao C."/>
            <person name="Bouchez O."/>
            <person name="Gislard M."/>
            <person name="Lluch J."/>
            <person name="Milhes M."/>
            <person name="Lampietro C."/>
            <person name="Lopez Roques C."/>
            <person name="Donnadieu C."/>
            <person name="Braasch I."/>
            <person name="Desvignes T."/>
            <person name="Postlethwait J."/>
            <person name="Bobe J."/>
            <person name="Wedekind C."/>
            <person name="Guiguen Y."/>
        </authorList>
    </citation>
    <scope>NUCLEOTIDE SEQUENCE [LARGE SCALE GENOMIC DNA]</scope>
    <source>
        <strain evidence="2">Cs_M1</strain>
        <tissue evidence="2">Blood</tissue>
    </source>
</reference>
<dbReference type="AlphaFoldDB" id="A0AAN8LEL1"/>
<dbReference type="EMBL" id="JAGTTL010000018">
    <property type="protein sequence ID" value="KAK6308918.1"/>
    <property type="molecule type" value="Genomic_DNA"/>
</dbReference>
<dbReference type="GO" id="GO:0050852">
    <property type="term" value="P:T cell receptor signaling pathway"/>
    <property type="evidence" value="ECO:0007669"/>
    <property type="project" value="TreeGrafter"/>
</dbReference>
<feature type="compositionally biased region" description="Basic and acidic residues" evidence="1">
    <location>
        <begin position="581"/>
        <end position="615"/>
    </location>
</feature>